<evidence type="ECO:0000313" key="2">
    <source>
        <dbReference type="EMBL" id="AKG92359.1"/>
    </source>
</evidence>
<dbReference type="HOGENOM" id="CLU_2802036_0_0_2"/>
<organism evidence="2 3">
    <name type="scientific">Geoglobus ahangari</name>
    <dbReference type="NCBI Taxonomy" id="113653"/>
    <lineage>
        <taxon>Archaea</taxon>
        <taxon>Methanobacteriati</taxon>
        <taxon>Methanobacteriota</taxon>
        <taxon>Archaeoglobi</taxon>
        <taxon>Archaeoglobales</taxon>
        <taxon>Archaeoglobaceae</taxon>
        <taxon>Geoglobus</taxon>
    </lineage>
</organism>
<gene>
    <name evidence="2" type="ORF">GAH_00287</name>
</gene>
<evidence type="ECO:0000313" key="3">
    <source>
        <dbReference type="Proteomes" id="UP000034723"/>
    </source>
</evidence>
<keyword evidence="3" id="KW-1185">Reference proteome</keyword>
<dbReference type="Proteomes" id="UP000034723">
    <property type="component" value="Chromosome"/>
</dbReference>
<evidence type="ECO:0000256" key="1">
    <source>
        <dbReference type="SAM" id="Phobius"/>
    </source>
</evidence>
<reference evidence="2 3" key="1">
    <citation type="submission" date="2015-04" db="EMBL/GenBank/DDBJ databases">
        <title>The complete genome sequence of the hyperthermophilic, obligate iron-reducing archaeon Geoglobus ahangari strain 234T.</title>
        <authorList>
            <person name="Manzella M.P."/>
            <person name="Holmes D.E."/>
            <person name="Rocheleau J.M."/>
            <person name="Chung A."/>
            <person name="Reguera G."/>
            <person name="Kashefi K."/>
        </authorList>
    </citation>
    <scope>NUCLEOTIDE SEQUENCE [LARGE SCALE GENOMIC DNA]</scope>
    <source>
        <strain evidence="2 3">234</strain>
    </source>
</reference>
<dbReference type="KEGG" id="gah:GAH_00287"/>
<keyword evidence="1" id="KW-1133">Transmembrane helix</keyword>
<proteinExistence type="predicted"/>
<dbReference type="GeneID" id="24802873"/>
<keyword evidence="1" id="KW-0472">Membrane</keyword>
<protein>
    <submittedName>
        <fullName evidence="2">Uncharacterized protein</fullName>
    </submittedName>
</protein>
<dbReference type="OrthoDB" id="382709at2157"/>
<sequence>MKFGRLDLKNLILMLIFAGLVVGGLQIAGMWVWVMSSGAIPAYEGGVHVMIALIGALFAINGLLKILATLKTKFA</sequence>
<dbReference type="RefSeq" id="WP_048094359.1">
    <property type="nucleotide sequence ID" value="NZ_CP011267.1"/>
</dbReference>
<dbReference type="EMBL" id="CP011267">
    <property type="protein sequence ID" value="AKG92359.1"/>
    <property type="molecule type" value="Genomic_DNA"/>
</dbReference>
<name>A0A0F7IGI7_9EURY</name>
<dbReference type="InParanoid" id="A0A0F7IGI7"/>
<dbReference type="AlphaFoldDB" id="A0A0F7IGI7"/>
<accession>A0A0F7IGI7</accession>
<feature type="transmembrane region" description="Helical" evidence="1">
    <location>
        <begin position="46"/>
        <end position="68"/>
    </location>
</feature>
<feature type="transmembrane region" description="Helical" evidence="1">
    <location>
        <begin position="12"/>
        <end position="34"/>
    </location>
</feature>
<keyword evidence="1" id="KW-0812">Transmembrane</keyword>